<evidence type="ECO:0000256" key="3">
    <source>
        <dbReference type="ARBA" id="ARBA00012758"/>
    </source>
</evidence>
<dbReference type="EMBL" id="JABANU010000008">
    <property type="protein sequence ID" value="MBI5974816.1"/>
    <property type="molecule type" value="Genomic_DNA"/>
</dbReference>
<protein>
    <recommendedName>
        <fullName evidence="4 8">Sucrose-6-phosphate hydrolase</fullName>
        <ecNumber evidence="3 8">3.2.1.26</ecNumber>
    </recommendedName>
    <alternativeName>
        <fullName evidence="7 9">Invertase</fullName>
    </alternativeName>
</protein>
<dbReference type="CDD" id="cd08996">
    <property type="entry name" value="GH32_FFase"/>
    <property type="match status" value="1"/>
</dbReference>
<gene>
    <name evidence="12" type="ORF">HHH54_04270</name>
</gene>
<evidence type="ECO:0000256" key="6">
    <source>
        <dbReference type="ARBA" id="ARBA00023295"/>
    </source>
</evidence>
<proteinExistence type="inferred from homology"/>
<evidence type="ECO:0000259" key="10">
    <source>
        <dbReference type="Pfam" id="PF00251"/>
    </source>
</evidence>
<comment type="pathway">
    <text evidence="1 9">Glycan biosynthesis; sucrose metabolism.</text>
</comment>
<comment type="similarity">
    <text evidence="2 8">Belongs to the glycosyl hydrolase 32 family.</text>
</comment>
<dbReference type="InterPro" id="IPR006232">
    <property type="entry name" value="Suc6P_hydrolase"/>
</dbReference>
<dbReference type="InterPro" id="IPR051214">
    <property type="entry name" value="GH32_Enzymes"/>
</dbReference>
<dbReference type="SMART" id="SM00640">
    <property type="entry name" value="Glyco_32"/>
    <property type="match status" value="1"/>
</dbReference>
<dbReference type="PROSITE" id="PS00609">
    <property type="entry name" value="GLYCOSYL_HYDROL_F32"/>
    <property type="match status" value="1"/>
</dbReference>
<evidence type="ECO:0000313" key="12">
    <source>
        <dbReference type="EMBL" id="MBI5974816.1"/>
    </source>
</evidence>
<comment type="subcellular location">
    <subcellularLocation>
        <location evidence="9">Cytoplasm</location>
    </subcellularLocation>
</comment>
<dbReference type="InterPro" id="IPR018053">
    <property type="entry name" value="Glyco_hydro_32_AS"/>
</dbReference>
<feature type="domain" description="Glycosyl hydrolase family 32 C-terminal" evidence="11">
    <location>
        <begin position="328"/>
        <end position="441"/>
    </location>
</feature>
<dbReference type="InterPro" id="IPR001362">
    <property type="entry name" value="Glyco_hydro_32"/>
</dbReference>
<dbReference type="InterPro" id="IPR023296">
    <property type="entry name" value="Glyco_hydro_beta-prop_sf"/>
</dbReference>
<evidence type="ECO:0000313" key="13">
    <source>
        <dbReference type="Proteomes" id="UP000751852"/>
    </source>
</evidence>
<reference evidence="12 13" key="1">
    <citation type="submission" date="2020-04" db="EMBL/GenBank/DDBJ databases">
        <title>Staphylococcus species from domestic dog.</title>
        <authorList>
            <person name="Paterson G.K."/>
        </authorList>
    </citation>
    <scope>NUCLEOTIDE SEQUENCE [LARGE SCALE GENOMIC DNA]</scope>
    <source>
        <strain evidence="12 13">H16/1A</strain>
    </source>
</reference>
<keyword evidence="9" id="KW-0963">Cytoplasm</keyword>
<evidence type="ECO:0000256" key="5">
    <source>
        <dbReference type="ARBA" id="ARBA00022801"/>
    </source>
</evidence>
<comment type="function">
    <text evidence="9">Enables the bacterium to metabolize sucrose as a sole carbon source.</text>
</comment>
<evidence type="ECO:0000256" key="8">
    <source>
        <dbReference type="RuleBase" id="RU362110"/>
    </source>
</evidence>
<comment type="catalytic activity">
    <reaction evidence="8">
        <text>Hydrolysis of terminal non-reducing beta-D-fructofuranoside residues in beta-D-fructofuranosides.</text>
        <dbReference type="EC" id="3.2.1.26"/>
    </reaction>
</comment>
<dbReference type="SUPFAM" id="SSF75005">
    <property type="entry name" value="Arabinanase/levansucrase/invertase"/>
    <property type="match status" value="1"/>
</dbReference>
<dbReference type="InterPro" id="IPR013189">
    <property type="entry name" value="Glyco_hydro_32_C"/>
</dbReference>
<dbReference type="Proteomes" id="UP000751852">
    <property type="component" value="Unassembled WGS sequence"/>
</dbReference>
<evidence type="ECO:0000256" key="9">
    <source>
        <dbReference type="RuleBase" id="RU365015"/>
    </source>
</evidence>
<keyword evidence="5 8" id="KW-0378">Hydrolase</keyword>
<organism evidence="12 13">
    <name type="scientific">Staphylococcus canis</name>
    <dbReference type="NCBI Taxonomy" id="2724942"/>
    <lineage>
        <taxon>Bacteria</taxon>
        <taxon>Bacillati</taxon>
        <taxon>Bacillota</taxon>
        <taxon>Bacilli</taxon>
        <taxon>Bacillales</taxon>
        <taxon>Staphylococcaceae</taxon>
        <taxon>Staphylococcus</taxon>
    </lineage>
</organism>
<evidence type="ECO:0000256" key="7">
    <source>
        <dbReference type="ARBA" id="ARBA00033367"/>
    </source>
</evidence>
<dbReference type="RefSeq" id="WP_198617601.1">
    <property type="nucleotide sequence ID" value="NZ_JABANU010000008.1"/>
</dbReference>
<dbReference type="InterPro" id="IPR013148">
    <property type="entry name" value="Glyco_hydro_32_N"/>
</dbReference>
<dbReference type="PANTHER" id="PTHR43101">
    <property type="entry name" value="BETA-FRUCTOSIDASE"/>
    <property type="match status" value="1"/>
</dbReference>
<sequence length="470" mass="55570">MSQKYAKVTNNRYRLGYHIMPKSGWINDPNGFSYFDGYYHIFYQHYPFKPEWGPMHWGHARSKDLVNWETLPIALTPGGLEDKDGCFSGTAIEKDGLLYLFYTGHHYYGDNNPDHFWQNQNLAYSNDGIHFKKYSENAVISKPPEDNTHHFRDPKVWKYQDTYYMIIGSQNNRELGRIIMYKSKDLINWEYLGPVSESKDQSAEGYMWECPDLFDLNGHHVLLFSPQGIQTKEEKYLNLFQNGYFIGNLDYQNTVFTRGEFKELDHGHDFYAPQTMLSPDNRRILIGWMAMWESHMPEKKDGWSGALTLPRELILKNNHLYMKPVDELKKLRINTGIKYEVKNTQHYIISSDSKNLEINISIPYRNFTFAMKDSKDELISLNFNHDKNKFILYRNDLNSYRYSTIMNSNKLKLQIYVDTSSIEIFINDGESVFTERYYTEEIPEIFIKDKDVINSEIEVFELKNNVITFD</sequence>
<dbReference type="Pfam" id="PF00251">
    <property type="entry name" value="Glyco_hydro_32N"/>
    <property type="match status" value="1"/>
</dbReference>
<dbReference type="NCBIfam" id="TIGR01322">
    <property type="entry name" value="scrB_fam"/>
    <property type="match status" value="1"/>
</dbReference>
<evidence type="ECO:0000256" key="4">
    <source>
        <dbReference type="ARBA" id="ARBA00019623"/>
    </source>
</evidence>
<comment type="caution">
    <text evidence="12">The sequence shown here is derived from an EMBL/GenBank/DDBJ whole genome shotgun (WGS) entry which is preliminary data.</text>
</comment>
<dbReference type="InterPro" id="IPR013320">
    <property type="entry name" value="ConA-like_dom_sf"/>
</dbReference>
<keyword evidence="6 8" id="KW-0326">Glycosidase</keyword>
<dbReference type="Pfam" id="PF08244">
    <property type="entry name" value="Glyco_hydro_32C"/>
    <property type="match status" value="1"/>
</dbReference>
<feature type="domain" description="Glycosyl hydrolase family 32 N-terminal" evidence="10">
    <location>
        <begin position="18"/>
        <end position="324"/>
    </location>
</feature>
<dbReference type="GO" id="GO:0004564">
    <property type="term" value="F:beta-fructofuranosidase activity"/>
    <property type="evidence" value="ECO:0007669"/>
    <property type="project" value="UniProtKB-EC"/>
</dbReference>
<dbReference type="Gene3D" id="2.60.120.560">
    <property type="entry name" value="Exo-inulinase, domain 1"/>
    <property type="match status" value="1"/>
</dbReference>
<evidence type="ECO:0000259" key="11">
    <source>
        <dbReference type="Pfam" id="PF08244"/>
    </source>
</evidence>
<dbReference type="PANTHER" id="PTHR43101:SF1">
    <property type="entry name" value="BETA-FRUCTOSIDASE"/>
    <property type="match status" value="1"/>
</dbReference>
<dbReference type="SUPFAM" id="SSF49899">
    <property type="entry name" value="Concanavalin A-like lectins/glucanases"/>
    <property type="match status" value="1"/>
</dbReference>
<dbReference type="EC" id="3.2.1.26" evidence="3 8"/>
<dbReference type="Gene3D" id="2.115.10.20">
    <property type="entry name" value="Glycosyl hydrolase domain, family 43"/>
    <property type="match status" value="1"/>
</dbReference>
<evidence type="ECO:0000256" key="1">
    <source>
        <dbReference type="ARBA" id="ARBA00004914"/>
    </source>
</evidence>
<accession>A0ABS0T7T9</accession>
<keyword evidence="9" id="KW-0119">Carbohydrate metabolism</keyword>
<keyword evidence="13" id="KW-1185">Reference proteome</keyword>
<evidence type="ECO:0000256" key="2">
    <source>
        <dbReference type="ARBA" id="ARBA00009902"/>
    </source>
</evidence>
<name>A0ABS0T7T9_9STAP</name>